<feature type="compositionally biased region" description="Low complexity" evidence="2">
    <location>
        <begin position="707"/>
        <end position="716"/>
    </location>
</feature>
<proteinExistence type="inferred from homology"/>
<dbReference type="SMART" id="SM00220">
    <property type="entry name" value="S_TKc"/>
    <property type="match status" value="1"/>
</dbReference>
<evidence type="ECO:0000256" key="2">
    <source>
        <dbReference type="SAM" id="MobiDB-lite"/>
    </source>
</evidence>
<keyword evidence="5" id="KW-1185">Reference proteome</keyword>
<dbReference type="OrthoDB" id="3359639at2759"/>
<dbReference type="InterPro" id="IPR011009">
    <property type="entry name" value="Kinase-like_dom_sf"/>
</dbReference>
<dbReference type="STRING" id="97359.A0A550BTY4"/>
<dbReference type="Proteomes" id="UP000320762">
    <property type="component" value="Unassembled WGS sequence"/>
</dbReference>
<dbReference type="EMBL" id="VDMD01000083">
    <property type="protein sequence ID" value="TRM56001.1"/>
    <property type="molecule type" value="Genomic_DNA"/>
</dbReference>
<comment type="caution">
    <text evidence="4">The sequence shown here is derived from an EMBL/GenBank/DDBJ whole genome shotgun (WGS) entry which is preliminary data.</text>
</comment>
<evidence type="ECO:0000313" key="5">
    <source>
        <dbReference type="Proteomes" id="UP000320762"/>
    </source>
</evidence>
<dbReference type="Gene3D" id="3.30.200.20">
    <property type="entry name" value="Phosphorylase Kinase, domain 1"/>
    <property type="match status" value="1"/>
</dbReference>
<dbReference type="InterPro" id="IPR000719">
    <property type="entry name" value="Prot_kinase_dom"/>
</dbReference>
<evidence type="ECO:0000259" key="3">
    <source>
        <dbReference type="PROSITE" id="PS50011"/>
    </source>
</evidence>
<reference evidence="4 5" key="1">
    <citation type="journal article" date="2019" name="New Phytol.">
        <title>Comparative genomics reveals unique wood-decay strategies and fruiting body development in the Schizophyllaceae.</title>
        <authorList>
            <person name="Almasi E."/>
            <person name="Sahu N."/>
            <person name="Krizsan K."/>
            <person name="Balint B."/>
            <person name="Kovacs G.M."/>
            <person name="Kiss B."/>
            <person name="Cseklye J."/>
            <person name="Drula E."/>
            <person name="Henrissat B."/>
            <person name="Nagy I."/>
            <person name="Chovatia M."/>
            <person name="Adam C."/>
            <person name="LaButti K."/>
            <person name="Lipzen A."/>
            <person name="Riley R."/>
            <person name="Grigoriev I.V."/>
            <person name="Nagy L.G."/>
        </authorList>
    </citation>
    <scope>NUCLEOTIDE SEQUENCE [LARGE SCALE GENOMIC DNA]</scope>
    <source>
        <strain evidence="4 5">NL-1724</strain>
    </source>
</reference>
<comment type="similarity">
    <text evidence="1">Belongs to the protein kinase superfamily. STE Ser/Thr protein kinase family. COT1 subfamily.</text>
</comment>
<gene>
    <name evidence="4" type="ORF">BD626DRAFT_414818</name>
</gene>
<feature type="compositionally biased region" description="Basic and acidic residues" evidence="2">
    <location>
        <begin position="658"/>
        <end position="668"/>
    </location>
</feature>
<keyword evidence="4" id="KW-0418">Kinase</keyword>
<dbReference type="SUPFAM" id="SSF56112">
    <property type="entry name" value="Protein kinase-like (PK-like)"/>
    <property type="match status" value="1"/>
</dbReference>
<dbReference type="InterPro" id="IPR050839">
    <property type="entry name" value="Rho-assoc_Ser/Thr_Kinase"/>
</dbReference>
<dbReference type="GO" id="GO:0005737">
    <property type="term" value="C:cytoplasm"/>
    <property type="evidence" value="ECO:0007669"/>
    <property type="project" value="TreeGrafter"/>
</dbReference>
<dbReference type="PROSITE" id="PS50011">
    <property type="entry name" value="PROTEIN_KINASE_DOM"/>
    <property type="match status" value="1"/>
</dbReference>
<dbReference type="Pfam" id="PF00069">
    <property type="entry name" value="Pkinase"/>
    <property type="match status" value="1"/>
</dbReference>
<dbReference type="PANTHER" id="PTHR22988:SF75">
    <property type="entry name" value="MYOSIN-16-LIKE"/>
    <property type="match status" value="1"/>
</dbReference>
<dbReference type="GO" id="GO:0005524">
    <property type="term" value="F:ATP binding"/>
    <property type="evidence" value="ECO:0007669"/>
    <property type="project" value="InterPro"/>
</dbReference>
<name>A0A550BTY4_9AGAR</name>
<dbReference type="GO" id="GO:0005856">
    <property type="term" value="C:cytoskeleton"/>
    <property type="evidence" value="ECO:0007669"/>
    <property type="project" value="TreeGrafter"/>
</dbReference>
<dbReference type="Gene3D" id="1.10.510.10">
    <property type="entry name" value="Transferase(Phosphotransferase) domain 1"/>
    <property type="match status" value="1"/>
</dbReference>
<feature type="region of interest" description="Disordered" evidence="2">
    <location>
        <begin position="514"/>
        <end position="541"/>
    </location>
</feature>
<feature type="compositionally biased region" description="Low complexity" evidence="2">
    <location>
        <begin position="634"/>
        <end position="643"/>
    </location>
</feature>
<accession>A0A550BTY4</accession>
<sequence length="970" mass="104256">MSQSWRSRKARLSELLRSEGDEETDGLALDRLLHGQNVIGKTSRTTEIDAIRFQNKDLRALGTLEFGQFGVVDVVNCRLDGRVYIRKSIEKQIALRNRQQCFPQLERDLLARARISRSAWAPHLICAFQTLTHLNLLMDYAEGGTLWDVLESSPHDGRIPEHDLKWWTPQLVSAIHCSPTAFPFAPHLNAPPRDIKPHNFVLTQSAHVQLIDFGSAAPLLPPSVDGSQRIAKRFCLVPCGTCDYISPEILNAHEQALVALEMEDGGGPTEGYGRETDWWSLGAMLYELAYGVAPFFAKDVGQTYFKIINHKRSLKMKSGVPLSAGYCDLLKRFLTDAEFRLGRMGVQEITSHTFFEDVDWSSLPSDAPPPGLHVPQFAYNEQPAMSMSASPSYADLSKSQGFRFSALFQSSSDAAPSTGAPSILRSSVDTVSSTSSDSTAAFIGFSWGPPIDAFPSQRPPSPVHSTPLRLPTGNSFFTPGPAATLATPAFIRMQTPGPVRSASAPVSHAFITPMRGAPSAVPPSTIRRSVLPPRSSQTARRTISDREAMRLLVDCVGMSARKRVLDSGRKPRVLKDLGGGMGSLKKALRFEEPPEYALASRSSVSMGQTSRSMMSAATAESESMHDVPTRGARRLPPALAVPPHADKRVPLNVGFGDDTMRTESDLRGADGQQDGLQYADTSELTPLDTETETETESEGPPSPSPRPGSALSRSRSQTPTLTSAFLRSATPTISGFQFQRSGTPTMSAFSGTGGYSGLGRASLGMPTPTAQSFAQASLGVPTPTARSFAEAQPTPRAKLGRAQEARMASGSGMGFGAATGSEVASGSGMRRDGVSAQKTVRPAQARRGSAPLLDRSAGLAPPQASSTPRPRRRASDAGGQVRDGGQARSGGRTAAAAGDAPNGVAKSTFDDSGRYDTRFGDDHRRHNRSASAATFTDEGFESLELRYARLIRDIKAIESRLGLLATGTVK</sequence>
<evidence type="ECO:0000313" key="4">
    <source>
        <dbReference type="EMBL" id="TRM56001.1"/>
    </source>
</evidence>
<organism evidence="4 5">
    <name type="scientific">Schizophyllum amplum</name>
    <dbReference type="NCBI Taxonomy" id="97359"/>
    <lineage>
        <taxon>Eukaryota</taxon>
        <taxon>Fungi</taxon>
        <taxon>Dikarya</taxon>
        <taxon>Basidiomycota</taxon>
        <taxon>Agaricomycotina</taxon>
        <taxon>Agaricomycetes</taxon>
        <taxon>Agaricomycetidae</taxon>
        <taxon>Agaricales</taxon>
        <taxon>Schizophyllaceae</taxon>
        <taxon>Schizophyllum</taxon>
    </lineage>
</organism>
<dbReference type="GO" id="GO:0004674">
    <property type="term" value="F:protein serine/threonine kinase activity"/>
    <property type="evidence" value="ECO:0007669"/>
    <property type="project" value="TreeGrafter"/>
</dbReference>
<feature type="region of interest" description="Disordered" evidence="2">
    <location>
        <begin position="621"/>
        <end position="719"/>
    </location>
</feature>
<evidence type="ECO:0000256" key="1">
    <source>
        <dbReference type="ARBA" id="ARBA00038271"/>
    </source>
</evidence>
<keyword evidence="4" id="KW-0808">Transferase</keyword>
<protein>
    <submittedName>
        <fullName evidence="4">Kinase-like domain-containing protein</fullName>
    </submittedName>
</protein>
<dbReference type="AlphaFoldDB" id="A0A550BTY4"/>
<feature type="domain" description="Protein kinase" evidence="3">
    <location>
        <begin position="58"/>
        <end position="355"/>
    </location>
</feature>
<dbReference type="GO" id="GO:0031032">
    <property type="term" value="P:actomyosin structure organization"/>
    <property type="evidence" value="ECO:0007669"/>
    <property type="project" value="TreeGrafter"/>
</dbReference>
<dbReference type="PANTHER" id="PTHR22988">
    <property type="entry name" value="MYOTONIC DYSTROPHY S/T KINASE-RELATED"/>
    <property type="match status" value="1"/>
</dbReference>
<feature type="region of interest" description="Disordered" evidence="2">
    <location>
        <begin position="779"/>
        <end position="914"/>
    </location>
</feature>
<feature type="compositionally biased region" description="Low complexity" evidence="2">
    <location>
        <begin position="884"/>
        <end position="905"/>
    </location>
</feature>